<name>A0A7S4SWH3_9DINO</name>
<organism evidence="3">
    <name type="scientific">Alexandrium monilatum</name>
    <dbReference type="NCBI Taxonomy" id="311494"/>
    <lineage>
        <taxon>Eukaryota</taxon>
        <taxon>Sar</taxon>
        <taxon>Alveolata</taxon>
        <taxon>Dinophyceae</taxon>
        <taxon>Gonyaulacales</taxon>
        <taxon>Pyrocystaceae</taxon>
        <taxon>Alexandrium</taxon>
    </lineage>
</organism>
<feature type="region of interest" description="Disordered" evidence="1">
    <location>
        <begin position="566"/>
        <end position="585"/>
    </location>
</feature>
<evidence type="ECO:0000256" key="1">
    <source>
        <dbReference type="SAM" id="MobiDB-lite"/>
    </source>
</evidence>
<evidence type="ECO:0000313" key="3">
    <source>
        <dbReference type="EMBL" id="CAE4658296.1"/>
    </source>
</evidence>
<dbReference type="EMBL" id="HBNR01081195">
    <property type="protein sequence ID" value="CAE4658296.1"/>
    <property type="molecule type" value="Transcribed_RNA"/>
</dbReference>
<feature type="transmembrane region" description="Helical" evidence="2">
    <location>
        <begin position="342"/>
        <end position="364"/>
    </location>
</feature>
<reference evidence="3" key="1">
    <citation type="submission" date="2021-01" db="EMBL/GenBank/DDBJ databases">
        <authorList>
            <person name="Corre E."/>
            <person name="Pelletier E."/>
            <person name="Niang G."/>
            <person name="Scheremetjew M."/>
            <person name="Finn R."/>
            <person name="Kale V."/>
            <person name="Holt S."/>
            <person name="Cochrane G."/>
            <person name="Meng A."/>
            <person name="Brown T."/>
            <person name="Cohen L."/>
        </authorList>
    </citation>
    <scope>NUCLEOTIDE SEQUENCE</scope>
    <source>
        <strain evidence="3">CCMP3105</strain>
    </source>
</reference>
<keyword evidence="2" id="KW-0812">Transmembrane</keyword>
<feature type="transmembrane region" description="Helical" evidence="2">
    <location>
        <begin position="263"/>
        <end position="283"/>
    </location>
</feature>
<gene>
    <name evidence="3" type="ORF">AMON00008_LOCUS58054</name>
</gene>
<feature type="region of interest" description="Disordered" evidence="1">
    <location>
        <begin position="522"/>
        <end position="557"/>
    </location>
</feature>
<protein>
    <submittedName>
        <fullName evidence="3">Uncharacterized protein</fullName>
    </submittedName>
</protein>
<feature type="region of interest" description="Disordered" evidence="1">
    <location>
        <begin position="627"/>
        <end position="681"/>
    </location>
</feature>
<feature type="region of interest" description="Disordered" evidence="1">
    <location>
        <begin position="409"/>
        <end position="461"/>
    </location>
</feature>
<evidence type="ECO:0000256" key="2">
    <source>
        <dbReference type="SAM" id="Phobius"/>
    </source>
</evidence>
<proteinExistence type="predicted"/>
<accession>A0A7S4SWH3</accession>
<dbReference type="AlphaFoldDB" id="A0A7S4SWH3"/>
<sequence length="698" mass="71727">MFPTTARGSPAGLEGVGDAEKARWWACAASVGSVVLPLTGMVLLLDIILGSRPLLQTELHHRWWARTPEKGCWIAARACGRATGGNGALVIWREDSDIFSEEQCMAVASHYWTACMDPAGGVGVGLIAAAFRPHGRSRVTPAFRAADPELGAELSVTVRGSPGVLIPGHANWDLELCGGGEVCQRLSVDRLCNDGLLTGSELEVGWPLPLCTGCGAVLGGRVPVPCSSGDGPPCVPDRCPPPGSTNLATTCQTLCAFAVQAQWVFVLAVASAGFSLFGGFGALRWGWRRHGGCAAALAALMGAVAAPISMSLVAAGDAASTLALASSTLLDPGMEGAARVRWGLRAGLVEALLASAALVATAFFSVGAQKSWTAAAVRYGPLEDGPRSRWPAVGGFLGPRPVPVHRPAAEEDELPPHAMQGRAVVQPREVPAQARRLSPRLASGTGEQRSAAPRTWGLPLPPVLRLGQPPCATGDGLNCDSLFPSHSHARSDRAERSDGAFEVLDRLDRERWASVEGLGAALEAASEAPDEDDPRPAARAGVQREAGGPTSAHASAGCRHSVEAWGSPVHRSRGQPPDACDPVESFGAGAWAPPADRPLVGPSAVPLGAGALGARAGALPGAGVPTGARAGAGRGGSVQAWDSDSPEMLGDADRAPEGGSAPAHAAATSRPRPRVSSEREYGHAPVVAWPLAPEVVGQ</sequence>
<feature type="transmembrane region" description="Helical" evidence="2">
    <location>
        <begin position="295"/>
        <end position="322"/>
    </location>
</feature>
<keyword evidence="2" id="KW-1133">Transmembrane helix</keyword>
<keyword evidence="2" id="KW-0472">Membrane</keyword>